<dbReference type="GO" id="GO:0016787">
    <property type="term" value="F:hydrolase activity"/>
    <property type="evidence" value="ECO:0007669"/>
    <property type="project" value="UniProtKB-KW"/>
</dbReference>
<dbReference type="SUPFAM" id="SSF51261">
    <property type="entry name" value="Duplicated hybrid motif"/>
    <property type="match status" value="1"/>
</dbReference>
<gene>
    <name evidence="4" type="ORF">QE367_000493</name>
</gene>
<proteinExistence type="predicted"/>
<reference evidence="4 5" key="1">
    <citation type="submission" date="2023-08" db="EMBL/GenBank/DDBJ databases">
        <title>Functional and genomic diversity of the sorghum phyllosphere microbiome.</title>
        <authorList>
            <person name="Shade A."/>
        </authorList>
    </citation>
    <scope>NUCLEOTIDE SEQUENCE [LARGE SCALE GENOMIC DNA]</scope>
    <source>
        <strain evidence="4 5">SORGH_AS_0919</strain>
    </source>
</reference>
<feature type="signal peptide" evidence="2">
    <location>
        <begin position="1"/>
        <end position="22"/>
    </location>
</feature>
<dbReference type="Proteomes" id="UP001260188">
    <property type="component" value="Unassembled WGS sequence"/>
</dbReference>
<dbReference type="InterPro" id="IPR050570">
    <property type="entry name" value="Cell_wall_metabolism_enzyme"/>
</dbReference>
<protein>
    <submittedName>
        <fullName evidence="4">Murein DD-endopeptidase MepM/ murein hydrolase activator NlpD</fullName>
    </submittedName>
</protein>
<dbReference type="EMBL" id="JAVIZA010000001">
    <property type="protein sequence ID" value="MDR6166289.1"/>
    <property type="molecule type" value="Genomic_DNA"/>
</dbReference>
<dbReference type="Gene3D" id="2.70.70.10">
    <property type="entry name" value="Glucose Permease (Domain IIA)"/>
    <property type="match status" value="1"/>
</dbReference>
<dbReference type="Pfam" id="PF01551">
    <property type="entry name" value="Peptidase_M23"/>
    <property type="match status" value="1"/>
</dbReference>
<accession>A0ABU1HXC1</accession>
<sequence>MIRRVVRSLAAALVVVSLLLLGDPGSDPGAHADAVPAPPSGWTMPLRQPTVVRGFEAPAHEYAPGHRGVDLSGPDAEVLAPAGGTIAFAGPVAGRPVVTIDHDDGLVTSLEPVETTLAPGTAVARGEPVGTAATGGHVGDRGIHFGIRRHGEYINPLIMVAGLARPVLLPCC</sequence>
<keyword evidence="5" id="KW-1185">Reference proteome</keyword>
<name>A0ABU1HXC1_9MICO</name>
<comment type="caution">
    <text evidence="4">The sequence shown here is derived from an EMBL/GenBank/DDBJ whole genome shotgun (WGS) entry which is preliminary data.</text>
</comment>
<dbReference type="PANTHER" id="PTHR21666">
    <property type="entry name" value="PEPTIDASE-RELATED"/>
    <property type="match status" value="1"/>
</dbReference>
<dbReference type="RefSeq" id="WP_083990666.1">
    <property type="nucleotide sequence ID" value="NZ_JAVIZA010000001.1"/>
</dbReference>
<keyword evidence="1 2" id="KW-0732">Signal</keyword>
<evidence type="ECO:0000259" key="3">
    <source>
        <dbReference type="Pfam" id="PF01551"/>
    </source>
</evidence>
<evidence type="ECO:0000313" key="5">
    <source>
        <dbReference type="Proteomes" id="UP001260188"/>
    </source>
</evidence>
<keyword evidence="4" id="KW-0378">Hydrolase</keyword>
<evidence type="ECO:0000313" key="4">
    <source>
        <dbReference type="EMBL" id="MDR6166289.1"/>
    </source>
</evidence>
<evidence type="ECO:0000256" key="1">
    <source>
        <dbReference type="ARBA" id="ARBA00022729"/>
    </source>
</evidence>
<evidence type="ECO:0000256" key="2">
    <source>
        <dbReference type="SAM" id="SignalP"/>
    </source>
</evidence>
<dbReference type="InterPro" id="IPR011055">
    <property type="entry name" value="Dup_hybrid_motif"/>
</dbReference>
<dbReference type="InterPro" id="IPR016047">
    <property type="entry name" value="M23ase_b-sheet_dom"/>
</dbReference>
<feature type="domain" description="M23ase beta-sheet core" evidence="3">
    <location>
        <begin position="65"/>
        <end position="156"/>
    </location>
</feature>
<feature type="chain" id="PRO_5046471076" evidence="2">
    <location>
        <begin position="23"/>
        <end position="172"/>
    </location>
</feature>
<organism evidence="4 5">
    <name type="scientific">Microbacterium paludicola</name>
    <dbReference type="NCBI Taxonomy" id="300019"/>
    <lineage>
        <taxon>Bacteria</taxon>
        <taxon>Bacillati</taxon>
        <taxon>Actinomycetota</taxon>
        <taxon>Actinomycetes</taxon>
        <taxon>Micrococcales</taxon>
        <taxon>Microbacteriaceae</taxon>
        <taxon>Microbacterium</taxon>
    </lineage>
</organism>
<dbReference type="CDD" id="cd12797">
    <property type="entry name" value="M23_peptidase"/>
    <property type="match status" value="1"/>
</dbReference>
<dbReference type="PANTHER" id="PTHR21666:SF289">
    <property type="entry name" value="L-ALA--D-GLU ENDOPEPTIDASE"/>
    <property type="match status" value="1"/>
</dbReference>